<dbReference type="PANTHER" id="PTHR11523:SF28">
    <property type="entry name" value="NA_K-ATPASE BETA SUBUNIT ISOFORM 4-RELATED"/>
    <property type="match status" value="1"/>
</dbReference>
<accession>A0ABD6ESX4</accession>
<keyword evidence="8" id="KW-1185">Reference proteome</keyword>
<comment type="subcellular location">
    <subcellularLocation>
        <location evidence="1">Membrane</location>
        <topology evidence="1">Single-pass type II membrane protein</topology>
    </subcellularLocation>
</comment>
<evidence type="ECO:0000256" key="4">
    <source>
        <dbReference type="ARBA" id="ARBA00022968"/>
    </source>
</evidence>
<keyword evidence="3" id="KW-0812">Transmembrane</keyword>
<evidence type="ECO:0008006" key="9">
    <source>
        <dbReference type="Google" id="ProtNLM"/>
    </source>
</evidence>
<gene>
    <name evidence="7" type="ORF">AB6A40_009135</name>
</gene>
<proteinExistence type="inferred from homology"/>
<evidence type="ECO:0000313" key="8">
    <source>
        <dbReference type="Proteomes" id="UP001608902"/>
    </source>
</evidence>
<dbReference type="EMBL" id="JBGFUD010009282">
    <property type="protein sequence ID" value="MFH4982426.1"/>
    <property type="molecule type" value="Genomic_DNA"/>
</dbReference>
<evidence type="ECO:0000256" key="1">
    <source>
        <dbReference type="ARBA" id="ARBA00004606"/>
    </source>
</evidence>
<keyword evidence="4" id="KW-0735">Signal-anchor</keyword>
<reference evidence="7 8" key="1">
    <citation type="submission" date="2024-08" db="EMBL/GenBank/DDBJ databases">
        <title>Gnathostoma spinigerum genome.</title>
        <authorList>
            <person name="Gonzalez-Bertolin B."/>
            <person name="Monzon S."/>
            <person name="Zaballos A."/>
            <person name="Jimenez P."/>
            <person name="Dekumyoy P."/>
            <person name="Varona S."/>
            <person name="Cuesta I."/>
            <person name="Sumanam S."/>
            <person name="Adisakwattana P."/>
            <person name="Gasser R.B."/>
            <person name="Hernandez-Gonzalez A."/>
            <person name="Young N.D."/>
            <person name="Perteguer M.J."/>
        </authorList>
    </citation>
    <scope>NUCLEOTIDE SEQUENCE [LARGE SCALE GENOMIC DNA]</scope>
    <source>
        <strain evidence="7">AL3</strain>
        <tissue evidence="7">Liver</tissue>
    </source>
</reference>
<organism evidence="7 8">
    <name type="scientific">Gnathostoma spinigerum</name>
    <dbReference type="NCBI Taxonomy" id="75299"/>
    <lineage>
        <taxon>Eukaryota</taxon>
        <taxon>Metazoa</taxon>
        <taxon>Ecdysozoa</taxon>
        <taxon>Nematoda</taxon>
        <taxon>Chromadorea</taxon>
        <taxon>Rhabditida</taxon>
        <taxon>Spirurina</taxon>
        <taxon>Gnathostomatomorpha</taxon>
        <taxon>Gnathostomatoidea</taxon>
        <taxon>Gnathostomatidae</taxon>
        <taxon>Gnathostoma</taxon>
    </lineage>
</organism>
<dbReference type="PANTHER" id="PTHR11523">
    <property type="entry name" value="SODIUM/POTASSIUM-DEPENDENT ATPASE BETA SUBUNIT"/>
    <property type="match status" value="1"/>
</dbReference>
<dbReference type="InterPro" id="IPR038702">
    <property type="entry name" value="Na/K_ATPase_sub_beta_sf"/>
</dbReference>
<keyword evidence="5" id="KW-1133">Transmembrane helix</keyword>
<evidence type="ECO:0000313" key="7">
    <source>
        <dbReference type="EMBL" id="MFH4982426.1"/>
    </source>
</evidence>
<comment type="similarity">
    <text evidence="2">Belongs to the X(+)/potassium ATPases subunit beta family.</text>
</comment>
<evidence type="ECO:0000256" key="6">
    <source>
        <dbReference type="ARBA" id="ARBA00023136"/>
    </source>
</evidence>
<dbReference type="Pfam" id="PF00287">
    <property type="entry name" value="Na_K-ATPase"/>
    <property type="match status" value="1"/>
</dbReference>
<protein>
    <recommendedName>
        <fullName evidence="9">Sodium/potassium-transporting ATPase subunit beta</fullName>
    </recommendedName>
</protein>
<evidence type="ECO:0000256" key="3">
    <source>
        <dbReference type="ARBA" id="ARBA00022692"/>
    </source>
</evidence>
<evidence type="ECO:0000256" key="5">
    <source>
        <dbReference type="ARBA" id="ARBA00022989"/>
    </source>
</evidence>
<keyword evidence="6" id="KW-0472">Membrane</keyword>
<dbReference type="AlphaFoldDB" id="A0ABD6ESX4"/>
<dbReference type="GO" id="GO:0016020">
    <property type="term" value="C:membrane"/>
    <property type="evidence" value="ECO:0007669"/>
    <property type="project" value="UniProtKB-SubCell"/>
</dbReference>
<comment type="caution">
    <text evidence="7">The sequence shown here is derived from an EMBL/GenBank/DDBJ whole genome shotgun (WGS) entry which is preliminary data.</text>
</comment>
<dbReference type="InterPro" id="IPR000402">
    <property type="entry name" value="Na/K_ATPase_sub_beta"/>
</dbReference>
<dbReference type="Gene3D" id="2.60.40.1660">
    <property type="entry name" value="Na, k-atpase alpha subunit"/>
    <property type="match status" value="1"/>
</dbReference>
<sequence length="272" mass="31357">MIELILCLQVVLLTLLGALASILLLLCIALYHVLLKTGHLKREIPEGLSIYPNLEMSNLFLSEDEINAGRLVRYVEEIDNFLNEYKREQALMAKYISNCTVDSKPFDNKWCWFNVDKELGKECVSNDSYGYTEGSGCILFAFNDRFSQYTENMDRQRLPYIPFRCESINHKKEDIRFSYFPSIPHNPKYGAFKLNLLPNRNIRDDRGNFMVDNEGNIIFSPPPLVMVKLTVQAGVRDIAIRCSITALRIDGKLLHNMESFSGRQKVMIRLKS</sequence>
<evidence type="ECO:0000256" key="2">
    <source>
        <dbReference type="ARBA" id="ARBA00005876"/>
    </source>
</evidence>
<dbReference type="Proteomes" id="UP001608902">
    <property type="component" value="Unassembled WGS sequence"/>
</dbReference>
<name>A0ABD6ESX4_9BILA</name>